<accession>A0A1Y1VTL9</accession>
<evidence type="ECO:0000313" key="2">
    <source>
        <dbReference type="Proteomes" id="UP000193922"/>
    </source>
</evidence>
<proteinExistence type="predicted"/>
<keyword evidence="2" id="KW-1185">Reference proteome</keyword>
<name>A0A1Y1VTL9_9FUNG</name>
<reference evidence="1 2" key="1">
    <citation type="submission" date="2016-07" db="EMBL/GenBank/DDBJ databases">
        <title>Pervasive Adenine N6-methylation of Active Genes in Fungi.</title>
        <authorList>
            <consortium name="DOE Joint Genome Institute"/>
            <person name="Mondo S.J."/>
            <person name="Dannebaum R.O."/>
            <person name="Kuo R.C."/>
            <person name="Labutti K."/>
            <person name="Haridas S."/>
            <person name="Kuo A."/>
            <person name="Salamov A."/>
            <person name="Ahrendt S.R."/>
            <person name="Lipzen A."/>
            <person name="Sullivan W."/>
            <person name="Andreopoulos W.B."/>
            <person name="Clum A."/>
            <person name="Lindquist E."/>
            <person name="Daum C."/>
            <person name="Ramamoorthy G.K."/>
            <person name="Gryganskyi A."/>
            <person name="Culley D."/>
            <person name="Magnuson J.K."/>
            <person name="James T.Y."/>
            <person name="O'Malley M.A."/>
            <person name="Stajich J.E."/>
            <person name="Spatafora J.W."/>
            <person name="Visel A."/>
            <person name="Grigoriev I.V."/>
        </authorList>
    </citation>
    <scope>NUCLEOTIDE SEQUENCE [LARGE SCALE GENOMIC DNA]</scope>
    <source>
        <strain evidence="1 2">ATCC 12442</strain>
    </source>
</reference>
<evidence type="ECO:0008006" key="3">
    <source>
        <dbReference type="Google" id="ProtNLM"/>
    </source>
</evidence>
<evidence type="ECO:0000313" key="1">
    <source>
        <dbReference type="EMBL" id="ORX64639.1"/>
    </source>
</evidence>
<comment type="caution">
    <text evidence="1">The sequence shown here is derived from an EMBL/GenBank/DDBJ whole genome shotgun (WGS) entry which is preliminary data.</text>
</comment>
<dbReference type="RefSeq" id="XP_040739315.1">
    <property type="nucleotide sequence ID" value="XM_040885863.1"/>
</dbReference>
<sequence>MANFGNLNKGILVIIFDIASKHSPPETYAVDSHVCLLQFSQVCRSWRTTVAPYCYCTAVMAYSDHHFAHGGQLGYPSQGSNIIIETSGGSTSHNAKIWRSNIPHIIQSGNNTKVRRLVVSSQVCRIDYETLGVALSSFGFGTVNWSSLQVLIFTDAANLILVADDRHTSLDDPCASPINTSDFLLAYAPNVNRLIYIPPRFKYGNQVVFPIGRILNSYMPQLERALLMSWEPVNFDYYYFPQHLTILKLQLNSEAVECLPKIFASSLTSLYLFYTDTYHSWHIFYDTLPGPIIFKSS</sequence>
<dbReference type="AlphaFoldDB" id="A0A1Y1VTL9"/>
<protein>
    <recommendedName>
        <fullName evidence="3">F-box domain-containing protein</fullName>
    </recommendedName>
</protein>
<dbReference type="EMBL" id="MCFD01000077">
    <property type="protein sequence ID" value="ORX64639.1"/>
    <property type="molecule type" value="Genomic_DNA"/>
</dbReference>
<organism evidence="1 2">
    <name type="scientific">Linderina pennispora</name>
    <dbReference type="NCBI Taxonomy" id="61395"/>
    <lineage>
        <taxon>Eukaryota</taxon>
        <taxon>Fungi</taxon>
        <taxon>Fungi incertae sedis</taxon>
        <taxon>Zoopagomycota</taxon>
        <taxon>Kickxellomycotina</taxon>
        <taxon>Kickxellomycetes</taxon>
        <taxon>Kickxellales</taxon>
        <taxon>Kickxellaceae</taxon>
        <taxon>Linderina</taxon>
    </lineage>
</organism>
<dbReference type="Proteomes" id="UP000193922">
    <property type="component" value="Unassembled WGS sequence"/>
</dbReference>
<gene>
    <name evidence="1" type="ORF">DL89DRAFT_262100</name>
</gene>
<dbReference type="GeneID" id="63802511"/>